<dbReference type="PROSITE" id="PS00041">
    <property type="entry name" value="HTH_ARAC_FAMILY_1"/>
    <property type="match status" value="1"/>
</dbReference>
<evidence type="ECO:0000313" key="5">
    <source>
        <dbReference type="Proteomes" id="UP000251241"/>
    </source>
</evidence>
<reference evidence="4 5" key="1">
    <citation type="submission" date="2018-06" db="EMBL/GenBank/DDBJ databases">
        <authorList>
            <consortium name="Pathogen Informatics"/>
            <person name="Doyle S."/>
        </authorList>
    </citation>
    <scope>NUCLEOTIDE SEQUENCE [LARGE SCALE GENOMIC DNA]</scope>
    <source>
        <strain evidence="4 5">NCTC11343</strain>
    </source>
</reference>
<accession>A0A2X2IXD5</accession>
<dbReference type="InterPro" id="IPR018062">
    <property type="entry name" value="HTH_AraC-typ_CS"/>
</dbReference>
<dbReference type="GeneID" id="97181412"/>
<name>A0A2X2IXD5_SPHMU</name>
<dbReference type="InterPro" id="IPR003313">
    <property type="entry name" value="AraC-bd"/>
</dbReference>
<dbReference type="InterPro" id="IPR014710">
    <property type="entry name" value="RmlC-like_jellyroll"/>
</dbReference>
<protein>
    <submittedName>
        <fullName evidence="4">Uncharacterized HTH-type transcriptional regulator ypdC</fullName>
    </submittedName>
</protein>
<dbReference type="Pfam" id="PF02311">
    <property type="entry name" value="AraC_binding"/>
    <property type="match status" value="1"/>
</dbReference>
<dbReference type="SUPFAM" id="SSF46689">
    <property type="entry name" value="Homeodomain-like"/>
    <property type="match status" value="2"/>
</dbReference>
<dbReference type="PANTHER" id="PTHR43280:SF2">
    <property type="entry name" value="HTH-TYPE TRANSCRIPTIONAL REGULATOR EXSA"/>
    <property type="match status" value="1"/>
</dbReference>
<keyword evidence="2" id="KW-0238">DNA-binding</keyword>
<dbReference type="GO" id="GO:0043565">
    <property type="term" value="F:sequence-specific DNA binding"/>
    <property type="evidence" value="ECO:0007669"/>
    <property type="project" value="InterPro"/>
</dbReference>
<dbReference type="Gene3D" id="2.60.120.10">
    <property type="entry name" value="Jelly Rolls"/>
    <property type="match status" value="1"/>
</dbReference>
<dbReference type="GO" id="GO:0003700">
    <property type="term" value="F:DNA-binding transcription factor activity"/>
    <property type="evidence" value="ECO:0007669"/>
    <property type="project" value="InterPro"/>
</dbReference>
<proteinExistence type="predicted"/>
<dbReference type="Gene3D" id="1.10.10.60">
    <property type="entry name" value="Homeodomain-like"/>
    <property type="match status" value="2"/>
</dbReference>
<dbReference type="Proteomes" id="UP000251241">
    <property type="component" value="Unassembled WGS sequence"/>
</dbReference>
<dbReference type="InterPro" id="IPR018060">
    <property type="entry name" value="HTH_AraC"/>
</dbReference>
<dbReference type="SMART" id="SM00342">
    <property type="entry name" value="HTH_ARAC"/>
    <property type="match status" value="1"/>
</dbReference>
<evidence type="ECO:0000256" key="2">
    <source>
        <dbReference type="ARBA" id="ARBA00023125"/>
    </source>
</evidence>
<dbReference type="AlphaFoldDB" id="A0A2X2IXD5"/>
<dbReference type="Pfam" id="PF12833">
    <property type="entry name" value="HTH_18"/>
    <property type="match status" value="1"/>
</dbReference>
<sequence length="294" mass="34456">MKTLQFNVPTMRGQSLTIQEDILETFYPHFHRHQEAQLMWIKKGKGVLIVEDTLHPFKENDIFFLGANQPHVFKSASQDGFSNESRSVSIFFDPNGRLKSLFSLEEFESLNQFIYNNSRGFKVPDSYFPQIAERVCLLKSADQMDKLMHFFYLLWSLANISREAEALCNERVEVVFDNIQGPNRINFICNYIKEHYRDEITLEDVADHANLTPQAFCRYFKKHCGVTFVTYLNRIRVKEVCNQLNEDHLDSVSFIAYNCGFNSITNFNRVFKQIVGCNPKEYVQQYKQTLYSVI</sequence>
<dbReference type="SUPFAM" id="SSF51182">
    <property type="entry name" value="RmlC-like cupins"/>
    <property type="match status" value="1"/>
</dbReference>
<evidence type="ECO:0000256" key="3">
    <source>
        <dbReference type="ARBA" id="ARBA00023163"/>
    </source>
</evidence>
<organism evidence="4 5">
    <name type="scientific">Sphingobacterium multivorum</name>
    <dbReference type="NCBI Taxonomy" id="28454"/>
    <lineage>
        <taxon>Bacteria</taxon>
        <taxon>Pseudomonadati</taxon>
        <taxon>Bacteroidota</taxon>
        <taxon>Sphingobacteriia</taxon>
        <taxon>Sphingobacteriales</taxon>
        <taxon>Sphingobacteriaceae</taxon>
        <taxon>Sphingobacterium</taxon>
    </lineage>
</organism>
<keyword evidence="3" id="KW-0804">Transcription</keyword>
<dbReference type="InterPro" id="IPR009057">
    <property type="entry name" value="Homeodomain-like_sf"/>
</dbReference>
<evidence type="ECO:0000256" key="1">
    <source>
        <dbReference type="ARBA" id="ARBA00023015"/>
    </source>
</evidence>
<evidence type="ECO:0000313" key="4">
    <source>
        <dbReference type="EMBL" id="SPZ84801.1"/>
    </source>
</evidence>
<keyword evidence="1" id="KW-0805">Transcription regulation</keyword>
<gene>
    <name evidence="4" type="primary">ypdC_2</name>
    <name evidence="4" type="ORF">NCTC11343_01346</name>
</gene>
<dbReference type="RefSeq" id="WP_070569964.1">
    <property type="nucleotide sequence ID" value="NZ_CP069793.1"/>
</dbReference>
<dbReference type="PANTHER" id="PTHR43280">
    <property type="entry name" value="ARAC-FAMILY TRANSCRIPTIONAL REGULATOR"/>
    <property type="match status" value="1"/>
</dbReference>
<dbReference type="EMBL" id="UAUU01000004">
    <property type="protein sequence ID" value="SPZ84801.1"/>
    <property type="molecule type" value="Genomic_DNA"/>
</dbReference>
<dbReference type="InterPro" id="IPR011051">
    <property type="entry name" value="RmlC_Cupin_sf"/>
</dbReference>
<dbReference type="PROSITE" id="PS01124">
    <property type="entry name" value="HTH_ARAC_FAMILY_2"/>
    <property type="match status" value="1"/>
</dbReference>